<dbReference type="InterPro" id="IPR006652">
    <property type="entry name" value="Kelch_1"/>
</dbReference>
<dbReference type="HOGENOM" id="CLU_751099_0_0_1"/>
<proteinExistence type="predicted"/>
<feature type="compositionally biased region" description="Basic and acidic residues" evidence="1">
    <location>
        <begin position="142"/>
        <end position="152"/>
    </location>
</feature>
<protein>
    <submittedName>
        <fullName evidence="2 3">Uncharacterized protein</fullName>
    </submittedName>
</protein>
<feature type="compositionally biased region" description="Basic and acidic residues" evidence="1">
    <location>
        <begin position="223"/>
        <end position="235"/>
    </location>
</feature>
<accession>L1IJI9</accession>
<dbReference type="KEGG" id="gtt:GUITHDRAFT_145765"/>
<name>L1IJI9_GUITC</name>
<evidence type="ECO:0000313" key="2">
    <source>
        <dbReference type="EMBL" id="EKX36396.1"/>
    </source>
</evidence>
<dbReference type="EMBL" id="JH993074">
    <property type="protein sequence ID" value="EKX36396.1"/>
    <property type="molecule type" value="Genomic_DNA"/>
</dbReference>
<dbReference type="PaxDb" id="55529-EKX36396"/>
<dbReference type="EnsemblProtists" id="EKX36396">
    <property type="protein sequence ID" value="EKX36396"/>
    <property type="gene ID" value="GUITHDRAFT_145765"/>
</dbReference>
<sequence>MTSQAASQRGEGGGGGISWLSTNDVVNLVGNLFRADEEDRKRLRTRAIMKAAVDGEFLLRILNDEDMVMYELLLTRLQARRLRTELERMTGREPGTFPSPPDAHRLTPDSHAMQILRDRVAVLERIVSSSPATSLFDLTSESGRRAEAHQDIPRMQTLSADTEKFQSLTFRQTKSREEEEEEEEEEERASDTVRVTGMVGVSVNGKEEYDSLDEFSSPPRLLPRKEARPGKDDSKAVAPYKEAGCRRRARDEEEEEEEEHNFSLWAIAGWDGFKIQATVEVLSGRERVWREGPPLPHPLRGHATVAYKDHILVIGGWDGSRHRKEVFCLHAKSCLPPSSDQWKRLPDLLDPVCQVEEERRTGEGFEGED</sequence>
<feature type="region of interest" description="Disordered" evidence="1">
    <location>
        <begin position="138"/>
        <end position="258"/>
    </location>
</feature>
<reference evidence="4" key="2">
    <citation type="submission" date="2012-11" db="EMBL/GenBank/DDBJ databases">
        <authorList>
            <person name="Kuo A."/>
            <person name="Curtis B.A."/>
            <person name="Tanifuji G."/>
            <person name="Burki F."/>
            <person name="Gruber A."/>
            <person name="Irimia M."/>
            <person name="Maruyama S."/>
            <person name="Arias M.C."/>
            <person name="Ball S.G."/>
            <person name="Gile G.H."/>
            <person name="Hirakawa Y."/>
            <person name="Hopkins J.F."/>
            <person name="Rensing S.A."/>
            <person name="Schmutz J."/>
            <person name="Symeonidi A."/>
            <person name="Elias M."/>
            <person name="Eveleigh R.J."/>
            <person name="Herman E.K."/>
            <person name="Klute M.J."/>
            <person name="Nakayama T."/>
            <person name="Obornik M."/>
            <person name="Reyes-Prieto A."/>
            <person name="Armbrust E.V."/>
            <person name="Aves S.J."/>
            <person name="Beiko R.G."/>
            <person name="Coutinho P."/>
            <person name="Dacks J.B."/>
            <person name="Durnford D.G."/>
            <person name="Fast N.M."/>
            <person name="Green B.R."/>
            <person name="Grisdale C."/>
            <person name="Hempe F."/>
            <person name="Henrissat B."/>
            <person name="Hoppner M.P."/>
            <person name="Ishida K.-I."/>
            <person name="Kim E."/>
            <person name="Koreny L."/>
            <person name="Kroth P.G."/>
            <person name="Liu Y."/>
            <person name="Malik S.-B."/>
            <person name="Maier U.G."/>
            <person name="McRose D."/>
            <person name="Mock T."/>
            <person name="Neilson J.A."/>
            <person name="Onodera N.T."/>
            <person name="Poole A.M."/>
            <person name="Pritham E.J."/>
            <person name="Richards T.A."/>
            <person name="Rocap G."/>
            <person name="Roy S.W."/>
            <person name="Sarai C."/>
            <person name="Schaack S."/>
            <person name="Shirato S."/>
            <person name="Slamovits C.H."/>
            <person name="Spencer D.F."/>
            <person name="Suzuki S."/>
            <person name="Worden A.Z."/>
            <person name="Zauner S."/>
            <person name="Barry K."/>
            <person name="Bell C."/>
            <person name="Bharti A.K."/>
            <person name="Crow J.A."/>
            <person name="Grimwood J."/>
            <person name="Kramer R."/>
            <person name="Lindquist E."/>
            <person name="Lucas S."/>
            <person name="Salamov A."/>
            <person name="McFadden G.I."/>
            <person name="Lane C.E."/>
            <person name="Keeling P.J."/>
            <person name="Gray M.W."/>
            <person name="Grigoriev I.V."/>
            <person name="Archibald J.M."/>
        </authorList>
    </citation>
    <scope>NUCLEOTIDE SEQUENCE</scope>
    <source>
        <strain evidence="4">CCMP2712</strain>
    </source>
</reference>
<keyword evidence="4" id="KW-1185">Reference proteome</keyword>
<feature type="compositionally biased region" description="Polar residues" evidence="1">
    <location>
        <begin position="156"/>
        <end position="172"/>
    </location>
</feature>
<reference evidence="3" key="3">
    <citation type="submission" date="2015-06" db="UniProtKB">
        <authorList>
            <consortium name="EnsemblProtists"/>
        </authorList>
    </citation>
    <scope>IDENTIFICATION</scope>
</reference>
<dbReference type="InterPro" id="IPR015915">
    <property type="entry name" value="Kelch-typ_b-propeller"/>
</dbReference>
<dbReference type="RefSeq" id="XP_005823376.1">
    <property type="nucleotide sequence ID" value="XM_005823319.1"/>
</dbReference>
<evidence type="ECO:0000313" key="3">
    <source>
        <dbReference type="EnsemblProtists" id="EKX36396"/>
    </source>
</evidence>
<dbReference type="Gene3D" id="2.120.10.80">
    <property type="entry name" value="Kelch-type beta propeller"/>
    <property type="match status" value="1"/>
</dbReference>
<dbReference type="GeneID" id="17293185"/>
<feature type="compositionally biased region" description="Acidic residues" evidence="1">
    <location>
        <begin position="178"/>
        <end position="188"/>
    </location>
</feature>
<evidence type="ECO:0000313" key="4">
    <source>
        <dbReference type="Proteomes" id="UP000011087"/>
    </source>
</evidence>
<organism evidence="2">
    <name type="scientific">Guillardia theta (strain CCMP2712)</name>
    <name type="common">Cryptophyte</name>
    <dbReference type="NCBI Taxonomy" id="905079"/>
    <lineage>
        <taxon>Eukaryota</taxon>
        <taxon>Cryptophyceae</taxon>
        <taxon>Pyrenomonadales</taxon>
        <taxon>Geminigeraceae</taxon>
        <taxon>Guillardia</taxon>
    </lineage>
</organism>
<reference evidence="2 4" key="1">
    <citation type="journal article" date="2012" name="Nature">
        <title>Algal genomes reveal evolutionary mosaicism and the fate of nucleomorphs.</title>
        <authorList>
            <consortium name="DOE Joint Genome Institute"/>
            <person name="Curtis B.A."/>
            <person name="Tanifuji G."/>
            <person name="Burki F."/>
            <person name="Gruber A."/>
            <person name="Irimia M."/>
            <person name="Maruyama S."/>
            <person name="Arias M.C."/>
            <person name="Ball S.G."/>
            <person name="Gile G.H."/>
            <person name="Hirakawa Y."/>
            <person name="Hopkins J.F."/>
            <person name="Kuo A."/>
            <person name="Rensing S.A."/>
            <person name="Schmutz J."/>
            <person name="Symeonidi A."/>
            <person name="Elias M."/>
            <person name="Eveleigh R.J."/>
            <person name="Herman E.K."/>
            <person name="Klute M.J."/>
            <person name="Nakayama T."/>
            <person name="Obornik M."/>
            <person name="Reyes-Prieto A."/>
            <person name="Armbrust E.V."/>
            <person name="Aves S.J."/>
            <person name="Beiko R.G."/>
            <person name="Coutinho P."/>
            <person name="Dacks J.B."/>
            <person name="Durnford D.G."/>
            <person name="Fast N.M."/>
            <person name="Green B.R."/>
            <person name="Grisdale C.J."/>
            <person name="Hempel F."/>
            <person name="Henrissat B."/>
            <person name="Hoppner M.P."/>
            <person name="Ishida K."/>
            <person name="Kim E."/>
            <person name="Koreny L."/>
            <person name="Kroth P.G."/>
            <person name="Liu Y."/>
            <person name="Malik S.B."/>
            <person name="Maier U.G."/>
            <person name="McRose D."/>
            <person name="Mock T."/>
            <person name="Neilson J.A."/>
            <person name="Onodera N.T."/>
            <person name="Poole A.M."/>
            <person name="Pritham E.J."/>
            <person name="Richards T.A."/>
            <person name="Rocap G."/>
            <person name="Roy S.W."/>
            <person name="Sarai C."/>
            <person name="Schaack S."/>
            <person name="Shirato S."/>
            <person name="Slamovits C.H."/>
            <person name="Spencer D.F."/>
            <person name="Suzuki S."/>
            <person name="Worden A.Z."/>
            <person name="Zauner S."/>
            <person name="Barry K."/>
            <person name="Bell C."/>
            <person name="Bharti A.K."/>
            <person name="Crow J.A."/>
            <person name="Grimwood J."/>
            <person name="Kramer R."/>
            <person name="Lindquist E."/>
            <person name="Lucas S."/>
            <person name="Salamov A."/>
            <person name="McFadden G.I."/>
            <person name="Lane C.E."/>
            <person name="Keeling P.J."/>
            <person name="Gray M.W."/>
            <person name="Grigoriev I.V."/>
            <person name="Archibald J.M."/>
        </authorList>
    </citation>
    <scope>NUCLEOTIDE SEQUENCE</scope>
    <source>
        <strain evidence="2 4">CCMP2712</strain>
    </source>
</reference>
<dbReference type="AlphaFoldDB" id="L1IJI9"/>
<dbReference type="Proteomes" id="UP000011087">
    <property type="component" value="Unassembled WGS sequence"/>
</dbReference>
<dbReference type="Pfam" id="PF01344">
    <property type="entry name" value="Kelch_1"/>
    <property type="match status" value="1"/>
</dbReference>
<dbReference type="SUPFAM" id="SSF117281">
    <property type="entry name" value="Kelch motif"/>
    <property type="match status" value="1"/>
</dbReference>
<dbReference type="SMART" id="SM00612">
    <property type="entry name" value="Kelch"/>
    <property type="match status" value="2"/>
</dbReference>
<evidence type="ECO:0000256" key="1">
    <source>
        <dbReference type="SAM" id="MobiDB-lite"/>
    </source>
</evidence>
<gene>
    <name evidence="2" type="ORF">GUITHDRAFT_145765</name>
</gene>